<sequence length="453" mass="49796">MDVDAVLPRTLSTPNSQRTPVRSSTGSSRDTLTTGTESGNLRAWGLDLSPEQALDVVTVLSETAGSEVFSTTEDGESKYGVKDWLRSSQQGNLSPHDLPVKNTFIQFRRAYSVEFPDRATASSPVLNYSQQMEDSPRSEAVCRDPVKKQVWPAVKERRPEVDPMPVKKTFVDWPCTEVRERFSKASCPNELFFETSEEEDEAECVIVDESEDPRCAWNLPTPEAWASYRGHPFRHAPAAVSGDLVGITADVKQGWAAPSDPHQVRRHPGLASFATARMEKQHRISEFNERDSASIRAGLPTSSTVCATGSGGPVSQTDEFTVPAWGRDPNQPADVTTETFRLGAAVHPDAGDKERLGVMPELGSPELPTAGSAGHGLGDCRPCAFIWKDRGCHRGLGCPFCHLCDAGERKKRAKQKDSNIKMRRRLHEGLSITIMPRYAGSFSSFDDRTHVLG</sequence>
<feature type="compositionally biased region" description="Polar residues" evidence="1">
    <location>
        <begin position="10"/>
        <end position="39"/>
    </location>
</feature>
<name>A0A7S0ZUQ9_NOCSC</name>
<evidence type="ECO:0000313" key="2">
    <source>
        <dbReference type="EMBL" id="CAD8833236.1"/>
    </source>
</evidence>
<reference evidence="2" key="1">
    <citation type="submission" date="2021-01" db="EMBL/GenBank/DDBJ databases">
        <authorList>
            <person name="Corre E."/>
            <person name="Pelletier E."/>
            <person name="Niang G."/>
            <person name="Scheremetjew M."/>
            <person name="Finn R."/>
            <person name="Kale V."/>
            <person name="Holt S."/>
            <person name="Cochrane G."/>
            <person name="Meng A."/>
            <person name="Brown T."/>
            <person name="Cohen L."/>
        </authorList>
    </citation>
    <scope>NUCLEOTIDE SEQUENCE</scope>
</reference>
<proteinExistence type="predicted"/>
<gene>
    <name evidence="2" type="ORF">NSCI0253_LOCUS7584</name>
</gene>
<protein>
    <recommendedName>
        <fullName evidence="3">C3H1-type domain-containing protein</fullName>
    </recommendedName>
</protein>
<feature type="region of interest" description="Disordered" evidence="1">
    <location>
        <begin position="1"/>
        <end position="39"/>
    </location>
</feature>
<organism evidence="2">
    <name type="scientific">Noctiluca scintillans</name>
    <name type="common">Sea sparkle</name>
    <name type="synonym">Red tide dinoflagellate</name>
    <dbReference type="NCBI Taxonomy" id="2966"/>
    <lineage>
        <taxon>Eukaryota</taxon>
        <taxon>Sar</taxon>
        <taxon>Alveolata</taxon>
        <taxon>Dinophyceae</taxon>
        <taxon>Noctilucales</taxon>
        <taxon>Noctilucaceae</taxon>
        <taxon>Noctiluca</taxon>
    </lineage>
</organism>
<dbReference type="EMBL" id="HBFQ01010828">
    <property type="protein sequence ID" value="CAD8833236.1"/>
    <property type="molecule type" value="Transcribed_RNA"/>
</dbReference>
<dbReference type="AlphaFoldDB" id="A0A7S0ZUQ9"/>
<evidence type="ECO:0000256" key="1">
    <source>
        <dbReference type="SAM" id="MobiDB-lite"/>
    </source>
</evidence>
<accession>A0A7S0ZUQ9</accession>
<evidence type="ECO:0008006" key="3">
    <source>
        <dbReference type="Google" id="ProtNLM"/>
    </source>
</evidence>